<dbReference type="OrthoDB" id="1304767at2759"/>
<protein>
    <submittedName>
        <fullName evidence="1">Uncharacterized protein</fullName>
    </submittedName>
</protein>
<reference evidence="1 2" key="1">
    <citation type="submission" date="2020-09" db="EMBL/GenBank/DDBJ databases">
        <title>De no assembly of potato wild relative species, Solanum commersonii.</title>
        <authorList>
            <person name="Cho K."/>
        </authorList>
    </citation>
    <scope>NUCLEOTIDE SEQUENCE [LARGE SCALE GENOMIC DNA]</scope>
    <source>
        <strain evidence="1">LZ3.2</strain>
        <tissue evidence="1">Leaf</tissue>
    </source>
</reference>
<evidence type="ECO:0000313" key="1">
    <source>
        <dbReference type="EMBL" id="KAG5595249.1"/>
    </source>
</evidence>
<organism evidence="1 2">
    <name type="scientific">Solanum commersonii</name>
    <name type="common">Commerson's wild potato</name>
    <name type="synonym">Commerson's nightshade</name>
    <dbReference type="NCBI Taxonomy" id="4109"/>
    <lineage>
        <taxon>Eukaryota</taxon>
        <taxon>Viridiplantae</taxon>
        <taxon>Streptophyta</taxon>
        <taxon>Embryophyta</taxon>
        <taxon>Tracheophyta</taxon>
        <taxon>Spermatophyta</taxon>
        <taxon>Magnoliopsida</taxon>
        <taxon>eudicotyledons</taxon>
        <taxon>Gunneridae</taxon>
        <taxon>Pentapetalae</taxon>
        <taxon>asterids</taxon>
        <taxon>lamiids</taxon>
        <taxon>Solanales</taxon>
        <taxon>Solanaceae</taxon>
        <taxon>Solanoideae</taxon>
        <taxon>Solaneae</taxon>
        <taxon>Solanum</taxon>
    </lineage>
</organism>
<proteinExistence type="predicted"/>
<dbReference type="AlphaFoldDB" id="A0A9J5Y4C6"/>
<accession>A0A9J5Y4C6</accession>
<comment type="caution">
    <text evidence="1">The sequence shown here is derived from an EMBL/GenBank/DDBJ whole genome shotgun (WGS) entry which is preliminary data.</text>
</comment>
<gene>
    <name evidence="1" type="ORF">H5410_036481</name>
</gene>
<keyword evidence="2" id="KW-1185">Reference proteome</keyword>
<evidence type="ECO:0000313" key="2">
    <source>
        <dbReference type="Proteomes" id="UP000824120"/>
    </source>
</evidence>
<dbReference type="Proteomes" id="UP000824120">
    <property type="component" value="Chromosome 7"/>
</dbReference>
<dbReference type="EMBL" id="JACXVP010000007">
    <property type="protein sequence ID" value="KAG5595249.1"/>
    <property type="molecule type" value="Genomic_DNA"/>
</dbReference>
<sequence>MRRDGEMLLSHLPAPLGKALTTVDSRLLVGWIRHKVNPHWSINTQLEKLQALIDQTPRV</sequence>
<name>A0A9J5Y4C6_SOLCO</name>